<evidence type="ECO:0000313" key="11">
    <source>
        <dbReference type="Proteomes" id="UP000471298"/>
    </source>
</evidence>
<evidence type="ECO:0000313" key="10">
    <source>
        <dbReference type="EMBL" id="MPV86925.1"/>
    </source>
</evidence>
<keyword evidence="11" id="KW-1185">Reference proteome</keyword>
<dbReference type="EMBL" id="WHNW01000014">
    <property type="protein sequence ID" value="MPV86925.1"/>
    <property type="molecule type" value="Genomic_DNA"/>
</dbReference>
<evidence type="ECO:0000256" key="1">
    <source>
        <dbReference type="ARBA" id="ARBA00008609"/>
    </source>
</evidence>
<dbReference type="PIRSF" id="PIRSF006487">
    <property type="entry name" value="GcvT"/>
    <property type="match status" value="1"/>
</dbReference>
<dbReference type="PANTHER" id="PTHR43757:SF2">
    <property type="entry name" value="AMINOMETHYLTRANSFERASE, MITOCHONDRIAL"/>
    <property type="match status" value="1"/>
</dbReference>
<dbReference type="PANTHER" id="PTHR43757">
    <property type="entry name" value="AMINOMETHYLTRANSFERASE"/>
    <property type="match status" value="1"/>
</dbReference>
<dbReference type="GO" id="GO:0005960">
    <property type="term" value="C:glycine cleavage complex"/>
    <property type="evidence" value="ECO:0007669"/>
    <property type="project" value="InterPro"/>
</dbReference>
<comment type="similarity">
    <text evidence="1">Belongs to the GcvT family.</text>
</comment>
<dbReference type="Gene3D" id="2.40.30.110">
    <property type="entry name" value="Aminomethyltransferase beta-barrel domains"/>
    <property type="match status" value="1"/>
</dbReference>
<dbReference type="InterPro" id="IPR029043">
    <property type="entry name" value="GcvT/YgfZ_C"/>
</dbReference>
<gene>
    <name evidence="10" type="primary">gcvT</name>
    <name evidence="10" type="ORF">GCU85_09325</name>
</gene>
<sequence length="370" mass="39840">MPELLTTPLNSLHQQLGAKLVAFAGYEMPVQYPAGILQEHRQTRTSASLFDVSHMGQILLSGEGVDDALEAILPISVKGLKVNRQRYGFFTLDNGGILDDLMLAKVDDNTFYLVINASRQAEDTAHLRQHLAQFTMTPLADYALLALQGPNAVDALGKHIPGVEAMRFMDSQSFDWQGTALRISRSGYTGEDGFEISLPATHAEQFARLLLADEAVEMAGLGARDSLRLEAGLCLYGNDIDESTTPIAAGLQWAIQPVRRAGGERAGGFIGDTVILSEMQHGTAQQLVGLTVSGKAPVRTGGLLVNAQGDTIGRITSGCFAATVDAPIAMGYVDTAFLASQQPIFAALRQKQIPVTLTDLPFVPHRYYRG</sequence>
<dbReference type="InterPro" id="IPR027266">
    <property type="entry name" value="TrmE/GcvT-like"/>
</dbReference>
<feature type="domain" description="Aminomethyltransferase C-terminal" evidence="9">
    <location>
        <begin position="286"/>
        <end position="363"/>
    </location>
</feature>
<dbReference type="FunCoup" id="A0A6N7EZH4">
    <property type="interactions" value="472"/>
</dbReference>
<dbReference type="Pfam" id="PF08669">
    <property type="entry name" value="GCV_T_C"/>
    <property type="match status" value="1"/>
</dbReference>
<name>A0A6N7EZH4_9GAMM</name>
<dbReference type="RefSeq" id="WP_152810915.1">
    <property type="nucleotide sequence ID" value="NZ_WHNW01000014.1"/>
</dbReference>
<comment type="catalytic activity">
    <reaction evidence="6">
        <text>N(6)-[(R)-S(8)-aminomethyldihydrolipoyl]-L-lysyl-[protein] + (6S)-5,6,7,8-tetrahydrofolate = N(6)-[(R)-dihydrolipoyl]-L-lysyl-[protein] + (6R)-5,10-methylene-5,6,7,8-tetrahydrofolate + NH4(+)</text>
        <dbReference type="Rhea" id="RHEA:16945"/>
        <dbReference type="Rhea" id="RHEA-COMP:10475"/>
        <dbReference type="Rhea" id="RHEA-COMP:10492"/>
        <dbReference type="ChEBI" id="CHEBI:15636"/>
        <dbReference type="ChEBI" id="CHEBI:28938"/>
        <dbReference type="ChEBI" id="CHEBI:57453"/>
        <dbReference type="ChEBI" id="CHEBI:83100"/>
        <dbReference type="ChEBI" id="CHEBI:83143"/>
        <dbReference type="EC" id="2.1.2.10"/>
    </reaction>
</comment>
<evidence type="ECO:0000256" key="7">
    <source>
        <dbReference type="PIRSR" id="PIRSR006487-1"/>
    </source>
</evidence>
<reference evidence="10 11" key="1">
    <citation type="submission" date="2019-10" db="EMBL/GenBank/DDBJ databases">
        <title>Cardiobacteriales fam. a chemoheterotrophic member of the order Cardiobacteriales, and proposal of Cardiobacteriales fam. nov.</title>
        <authorList>
            <person name="Wang C."/>
        </authorList>
    </citation>
    <scope>NUCLEOTIDE SEQUENCE [LARGE SCALE GENOMIC DNA]</scope>
    <source>
        <strain evidence="10 11">ML27</strain>
    </source>
</reference>
<protein>
    <recommendedName>
        <fullName evidence="2">aminomethyltransferase</fullName>
        <ecNumber evidence="2">2.1.2.10</ecNumber>
    </recommendedName>
    <alternativeName>
        <fullName evidence="5">Glycine cleavage system T protein</fullName>
    </alternativeName>
</protein>
<dbReference type="Gene3D" id="3.30.1360.120">
    <property type="entry name" value="Probable tRNA modification gtpase trme, domain 1"/>
    <property type="match status" value="1"/>
</dbReference>
<evidence type="ECO:0000256" key="4">
    <source>
        <dbReference type="ARBA" id="ARBA00022679"/>
    </source>
</evidence>
<dbReference type="Proteomes" id="UP000471298">
    <property type="component" value="Unassembled WGS sequence"/>
</dbReference>
<dbReference type="InterPro" id="IPR028896">
    <property type="entry name" value="GcvT/YgfZ/DmdA"/>
</dbReference>
<dbReference type="SUPFAM" id="SSF101790">
    <property type="entry name" value="Aminomethyltransferase beta-barrel domain"/>
    <property type="match status" value="1"/>
</dbReference>
<comment type="caution">
    <text evidence="10">The sequence shown here is derived from an EMBL/GenBank/DDBJ whole genome shotgun (WGS) entry which is preliminary data.</text>
</comment>
<evidence type="ECO:0000259" key="8">
    <source>
        <dbReference type="Pfam" id="PF01571"/>
    </source>
</evidence>
<dbReference type="GO" id="GO:0006546">
    <property type="term" value="P:glycine catabolic process"/>
    <property type="evidence" value="ECO:0007669"/>
    <property type="project" value="InterPro"/>
</dbReference>
<dbReference type="InterPro" id="IPR006223">
    <property type="entry name" value="GcvT"/>
</dbReference>
<dbReference type="InParanoid" id="A0A6N7EZH4"/>
<dbReference type="Pfam" id="PF01571">
    <property type="entry name" value="GCV_T"/>
    <property type="match status" value="1"/>
</dbReference>
<dbReference type="GO" id="GO:0032259">
    <property type="term" value="P:methylation"/>
    <property type="evidence" value="ECO:0007669"/>
    <property type="project" value="UniProtKB-KW"/>
</dbReference>
<dbReference type="GO" id="GO:0008483">
    <property type="term" value="F:transaminase activity"/>
    <property type="evidence" value="ECO:0007669"/>
    <property type="project" value="UniProtKB-KW"/>
</dbReference>
<feature type="domain" description="GCVT N-terminal" evidence="8">
    <location>
        <begin position="11"/>
        <end position="256"/>
    </location>
</feature>
<dbReference type="Gene3D" id="4.10.1250.10">
    <property type="entry name" value="Aminomethyltransferase fragment"/>
    <property type="match status" value="1"/>
</dbReference>
<keyword evidence="4 10" id="KW-0808">Transferase</keyword>
<feature type="binding site" evidence="7">
    <location>
        <position position="195"/>
    </location>
    <ligand>
        <name>substrate</name>
    </ligand>
</feature>
<evidence type="ECO:0000256" key="3">
    <source>
        <dbReference type="ARBA" id="ARBA00022576"/>
    </source>
</evidence>
<evidence type="ECO:0000256" key="2">
    <source>
        <dbReference type="ARBA" id="ARBA00012616"/>
    </source>
</evidence>
<dbReference type="GO" id="GO:0004047">
    <property type="term" value="F:aminomethyltransferase activity"/>
    <property type="evidence" value="ECO:0007669"/>
    <property type="project" value="UniProtKB-EC"/>
</dbReference>
<dbReference type="SUPFAM" id="SSF103025">
    <property type="entry name" value="Folate-binding domain"/>
    <property type="match status" value="1"/>
</dbReference>
<dbReference type="NCBIfam" id="NF001567">
    <property type="entry name" value="PRK00389.1"/>
    <property type="match status" value="1"/>
</dbReference>
<dbReference type="AlphaFoldDB" id="A0A6N7EZH4"/>
<organism evidence="10 11">
    <name type="scientific">Ostreibacterium oceani</name>
    <dbReference type="NCBI Taxonomy" id="2654998"/>
    <lineage>
        <taxon>Bacteria</taxon>
        <taxon>Pseudomonadati</taxon>
        <taxon>Pseudomonadota</taxon>
        <taxon>Gammaproteobacteria</taxon>
        <taxon>Cardiobacteriales</taxon>
        <taxon>Ostreibacteriaceae</taxon>
        <taxon>Ostreibacterium</taxon>
    </lineage>
</organism>
<keyword evidence="3" id="KW-0032">Aminotransferase</keyword>
<dbReference type="InterPro" id="IPR013977">
    <property type="entry name" value="GcvT_C"/>
</dbReference>
<keyword evidence="10" id="KW-0489">Methyltransferase</keyword>
<dbReference type="NCBIfam" id="NF010093">
    <property type="entry name" value="PRK13579.1"/>
    <property type="match status" value="1"/>
</dbReference>
<dbReference type="Gene3D" id="3.30.70.1400">
    <property type="entry name" value="Aminomethyltransferase beta-barrel domains"/>
    <property type="match status" value="1"/>
</dbReference>
<evidence type="ECO:0000256" key="5">
    <source>
        <dbReference type="ARBA" id="ARBA00031395"/>
    </source>
</evidence>
<evidence type="ECO:0000256" key="6">
    <source>
        <dbReference type="ARBA" id="ARBA00047665"/>
    </source>
</evidence>
<proteinExistence type="inferred from homology"/>
<dbReference type="EC" id="2.1.2.10" evidence="2"/>
<evidence type="ECO:0000259" key="9">
    <source>
        <dbReference type="Pfam" id="PF08669"/>
    </source>
</evidence>
<dbReference type="NCBIfam" id="TIGR00528">
    <property type="entry name" value="gcvT"/>
    <property type="match status" value="1"/>
</dbReference>
<accession>A0A6N7EZH4</accession>
<dbReference type="GO" id="GO:0008168">
    <property type="term" value="F:methyltransferase activity"/>
    <property type="evidence" value="ECO:0007669"/>
    <property type="project" value="UniProtKB-KW"/>
</dbReference>
<dbReference type="InterPro" id="IPR006222">
    <property type="entry name" value="GCVT_N"/>
</dbReference>